<dbReference type="Proteomes" id="UP001153365">
    <property type="component" value="Unassembled WGS sequence"/>
</dbReference>
<accession>A0AAV0B8X2</accession>
<feature type="compositionally biased region" description="Acidic residues" evidence="1">
    <location>
        <begin position="71"/>
        <end position="81"/>
    </location>
</feature>
<reference evidence="2" key="1">
    <citation type="submission" date="2022-06" db="EMBL/GenBank/DDBJ databases">
        <authorList>
            <consortium name="SYNGENTA / RWTH Aachen University"/>
        </authorList>
    </citation>
    <scope>NUCLEOTIDE SEQUENCE</scope>
</reference>
<feature type="region of interest" description="Disordered" evidence="1">
    <location>
        <begin position="36"/>
        <end position="81"/>
    </location>
</feature>
<dbReference type="AlphaFoldDB" id="A0AAV0B8X2"/>
<evidence type="ECO:0000313" key="2">
    <source>
        <dbReference type="EMBL" id="CAH7681903.1"/>
    </source>
</evidence>
<sequence>MSTSGRIESALATYQGNGVIEPELAQLLVQGNKNHNRIESYSSTSQASPSSNSKNPLKTFNKEPTGRVDSGEQEAEPGVEV</sequence>
<evidence type="ECO:0000313" key="3">
    <source>
        <dbReference type="Proteomes" id="UP001153365"/>
    </source>
</evidence>
<proteinExistence type="predicted"/>
<keyword evidence="3" id="KW-1185">Reference proteome</keyword>
<dbReference type="EMBL" id="CALTRL010003756">
    <property type="protein sequence ID" value="CAH7681903.1"/>
    <property type="molecule type" value="Genomic_DNA"/>
</dbReference>
<evidence type="ECO:0000256" key="1">
    <source>
        <dbReference type="SAM" id="MobiDB-lite"/>
    </source>
</evidence>
<name>A0AAV0B8X2_PHAPC</name>
<feature type="compositionally biased region" description="Low complexity" evidence="1">
    <location>
        <begin position="40"/>
        <end position="53"/>
    </location>
</feature>
<feature type="compositionally biased region" description="Basic and acidic residues" evidence="1">
    <location>
        <begin position="60"/>
        <end position="70"/>
    </location>
</feature>
<gene>
    <name evidence="2" type="ORF">PPACK8108_LOCUS14576</name>
</gene>
<organism evidence="2 3">
    <name type="scientific">Phakopsora pachyrhizi</name>
    <name type="common">Asian soybean rust disease fungus</name>
    <dbReference type="NCBI Taxonomy" id="170000"/>
    <lineage>
        <taxon>Eukaryota</taxon>
        <taxon>Fungi</taxon>
        <taxon>Dikarya</taxon>
        <taxon>Basidiomycota</taxon>
        <taxon>Pucciniomycotina</taxon>
        <taxon>Pucciniomycetes</taxon>
        <taxon>Pucciniales</taxon>
        <taxon>Phakopsoraceae</taxon>
        <taxon>Phakopsora</taxon>
    </lineage>
</organism>
<protein>
    <submittedName>
        <fullName evidence="2">Uncharacterized protein</fullName>
    </submittedName>
</protein>
<comment type="caution">
    <text evidence="2">The sequence shown here is derived from an EMBL/GenBank/DDBJ whole genome shotgun (WGS) entry which is preliminary data.</text>
</comment>